<protein>
    <submittedName>
        <fullName evidence="10">Cation transporter</fullName>
    </submittedName>
</protein>
<feature type="transmembrane region" description="Helical" evidence="7">
    <location>
        <begin position="182"/>
        <end position="199"/>
    </location>
</feature>
<dbReference type="OrthoDB" id="9806522at2"/>
<evidence type="ECO:0000313" key="10">
    <source>
        <dbReference type="EMBL" id="TGK06945.1"/>
    </source>
</evidence>
<dbReference type="Proteomes" id="UP000297453">
    <property type="component" value="Unassembled WGS sequence"/>
</dbReference>
<evidence type="ECO:0000259" key="9">
    <source>
        <dbReference type="Pfam" id="PF16916"/>
    </source>
</evidence>
<dbReference type="InterPro" id="IPR027470">
    <property type="entry name" value="Cation_efflux_CTD"/>
</dbReference>
<dbReference type="RefSeq" id="WP_135584300.1">
    <property type="nucleotide sequence ID" value="NZ_RQEP01000005.1"/>
</dbReference>
<dbReference type="Pfam" id="PF16916">
    <property type="entry name" value="ZT_dimer"/>
    <property type="match status" value="1"/>
</dbReference>
<proteinExistence type="inferred from homology"/>
<dbReference type="Pfam" id="PF01545">
    <property type="entry name" value="Cation_efflux"/>
    <property type="match status" value="1"/>
</dbReference>
<dbReference type="AlphaFoldDB" id="A0A4R9G6V5"/>
<gene>
    <name evidence="10" type="ORF">EHO59_02160</name>
</gene>
<dbReference type="PANTHER" id="PTHR43840:SF15">
    <property type="entry name" value="MITOCHONDRIAL METAL TRANSPORTER 1-RELATED"/>
    <property type="match status" value="1"/>
</dbReference>
<evidence type="ECO:0000256" key="2">
    <source>
        <dbReference type="ARBA" id="ARBA00008114"/>
    </source>
</evidence>
<feature type="transmembrane region" description="Helical" evidence="7">
    <location>
        <begin position="81"/>
        <end position="103"/>
    </location>
</feature>
<feature type="transmembrane region" description="Helical" evidence="7">
    <location>
        <begin position="115"/>
        <end position="134"/>
    </location>
</feature>
<keyword evidence="4 7" id="KW-0812">Transmembrane</keyword>
<dbReference type="InterPro" id="IPR002524">
    <property type="entry name" value="Cation_efflux"/>
</dbReference>
<evidence type="ECO:0000256" key="6">
    <source>
        <dbReference type="ARBA" id="ARBA00023136"/>
    </source>
</evidence>
<comment type="caution">
    <text evidence="10">The sequence shown here is derived from an EMBL/GenBank/DDBJ whole genome shotgun (WGS) entry which is preliminary data.</text>
</comment>
<evidence type="ECO:0000256" key="3">
    <source>
        <dbReference type="ARBA" id="ARBA00022448"/>
    </source>
</evidence>
<sequence>MSSGTSKSKITAGFVSVLFASVLAGTKLWVGLSQGSMAVIASGLDSCLDFLSSSINFYALYISAQPPDSEHRYGHGKAEAIAGLFQSIIFTASCIWLFYQSFVSGLGSHSFQPELSSVFVMTISMILTGILVLYQRTVIKRTNSVLIEADSLHYLSDLLSNFLILLSLGIEFYTGWTWLDPLIGGFIALYLLSGFLKVFKKSLNILMDRDFSDDYRETILRIISEHHPRVLGYHDLRARSAGERKFLEFHLEFPKTYTLEEVHKILESIMDEMKEEFPYTEILIHPDPVDVEGSTRTLLDKQSPQFY</sequence>
<dbReference type="SUPFAM" id="SSF161111">
    <property type="entry name" value="Cation efflux protein transmembrane domain-like"/>
    <property type="match status" value="1"/>
</dbReference>
<dbReference type="GO" id="GO:0005886">
    <property type="term" value="C:plasma membrane"/>
    <property type="evidence" value="ECO:0007669"/>
    <property type="project" value="TreeGrafter"/>
</dbReference>
<dbReference type="Gene3D" id="1.20.1510.10">
    <property type="entry name" value="Cation efflux protein transmembrane domain"/>
    <property type="match status" value="1"/>
</dbReference>
<organism evidence="10 11">
    <name type="scientific">Leptospira semungkisensis</name>
    <dbReference type="NCBI Taxonomy" id="2484985"/>
    <lineage>
        <taxon>Bacteria</taxon>
        <taxon>Pseudomonadati</taxon>
        <taxon>Spirochaetota</taxon>
        <taxon>Spirochaetia</taxon>
        <taxon>Leptospirales</taxon>
        <taxon>Leptospiraceae</taxon>
        <taxon>Leptospira</taxon>
    </lineage>
</organism>
<comment type="subcellular location">
    <subcellularLocation>
        <location evidence="1">Membrane</location>
        <topology evidence="1">Multi-pass membrane protein</topology>
    </subcellularLocation>
</comment>
<dbReference type="InterPro" id="IPR027469">
    <property type="entry name" value="Cation_efflux_TMD_sf"/>
</dbReference>
<evidence type="ECO:0000259" key="8">
    <source>
        <dbReference type="Pfam" id="PF01545"/>
    </source>
</evidence>
<feature type="domain" description="Cation efflux protein transmembrane" evidence="8">
    <location>
        <begin position="14"/>
        <end position="207"/>
    </location>
</feature>
<evidence type="ECO:0000256" key="4">
    <source>
        <dbReference type="ARBA" id="ARBA00022692"/>
    </source>
</evidence>
<evidence type="ECO:0000313" key="11">
    <source>
        <dbReference type="Proteomes" id="UP000297453"/>
    </source>
</evidence>
<evidence type="ECO:0000256" key="7">
    <source>
        <dbReference type="SAM" id="Phobius"/>
    </source>
</evidence>
<dbReference type="GO" id="GO:0015086">
    <property type="term" value="F:cadmium ion transmembrane transporter activity"/>
    <property type="evidence" value="ECO:0007669"/>
    <property type="project" value="TreeGrafter"/>
</dbReference>
<dbReference type="InterPro" id="IPR058533">
    <property type="entry name" value="Cation_efflux_TM"/>
</dbReference>
<dbReference type="GO" id="GO:0015341">
    <property type="term" value="F:zinc efflux antiporter activity"/>
    <property type="evidence" value="ECO:0007669"/>
    <property type="project" value="TreeGrafter"/>
</dbReference>
<keyword evidence="6 7" id="KW-0472">Membrane</keyword>
<accession>A0A4R9G6V5</accession>
<keyword evidence="3" id="KW-0813">Transport</keyword>
<comment type="similarity">
    <text evidence="2">Belongs to the cation diffusion facilitator (CDF) transporter (TC 2.A.4) family.</text>
</comment>
<dbReference type="InterPro" id="IPR050291">
    <property type="entry name" value="CDF_Transporter"/>
</dbReference>
<dbReference type="PANTHER" id="PTHR43840">
    <property type="entry name" value="MITOCHONDRIAL METAL TRANSPORTER 1-RELATED"/>
    <property type="match status" value="1"/>
</dbReference>
<dbReference type="GO" id="GO:0006882">
    <property type="term" value="P:intracellular zinc ion homeostasis"/>
    <property type="evidence" value="ECO:0007669"/>
    <property type="project" value="TreeGrafter"/>
</dbReference>
<name>A0A4R9G6V5_9LEPT</name>
<dbReference type="EMBL" id="RQEP01000005">
    <property type="protein sequence ID" value="TGK06945.1"/>
    <property type="molecule type" value="Genomic_DNA"/>
</dbReference>
<dbReference type="InterPro" id="IPR036837">
    <property type="entry name" value="Cation_efflux_CTD_sf"/>
</dbReference>
<evidence type="ECO:0000256" key="5">
    <source>
        <dbReference type="ARBA" id="ARBA00022989"/>
    </source>
</evidence>
<dbReference type="Gene3D" id="3.30.70.1350">
    <property type="entry name" value="Cation efflux protein, cytoplasmic domain"/>
    <property type="match status" value="1"/>
</dbReference>
<evidence type="ECO:0000256" key="1">
    <source>
        <dbReference type="ARBA" id="ARBA00004141"/>
    </source>
</evidence>
<dbReference type="NCBIfam" id="TIGR01297">
    <property type="entry name" value="CDF"/>
    <property type="match status" value="1"/>
</dbReference>
<reference evidence="10" key="1">
    <citation type="journal article" date="2019" name="PLoS Negl. Trop. Dis.">
        <title>Revisiting the worldwide diversity of Leptospira species in the environment.</title>
        <authorList>
            <person name="Vincent A.T."/>
            <person name="Schiettekatte O."/>
            <person name="Bourhy P."/>
            <person name="Veyrier F.J."/>
            <person name="Picardeau M."/>
        </authorList>
    </citation>
    <scope>NUCLEOTIDE SEQUENCE [LARGE SCALE GENOMIC DNA]</scope>
    <source>
        <strain evidence="10">SSS9</strain>
    </source>
</reference>
<dbReference type="SUPFAM" id="SSF160240">
    <property type="entry name" value="Cation efflux protein cytoplasmic domain-like"/>
    <property type="match status" value="1"/>
</dbReference>
<feature type="transmembrane region" description="Helical" evidence="7">
    <location>
        <begin position="154"/>
        <end position="176"/>
    </location>
</feature>
<keyword evidence="5 7" id="KW-1133">Transmembrane helix</keyword>
<keyword evidence="11" id="KW-1185">Reference proteome</keyword>
<dbReference type="GO" id="GO:0015093">
    <property type="term" value="F:ferrous iron transmembrane transporter activity"/>
    <property type="evidence" value="ECO:0007669"/>
    <property type="project" value="TreeGrafter"/>
</dbReference>
<feature type="domain" description="Cation efflux protein cytoplasmic" evidence="9">
    <location>
        <begin position="213"/>
        <end position="288"/>
    </location>
</feature>